<dbReference type="EMBL" id="CP054580">
    <property type="protein sequence ID" value="QKS26584.1"/>
    <property type="molecule type" value="Genomic_DNA"/>
</dbReference>
<protein>
    <submittedName>
        <fullName evidence="1">Uncharacterized protein</fullName>
    </submittedName>
</protein>
<name>A0AAP9T223_9GAMM</name>
<evidence type="ECO:0000313" key="2">
    <source>
        <dbReference type="Proteomes" id="UP000509761"/>
    </source>
</evidence>
<sequence length="114" mass="12412">MGVKTSDENAIDYTDDFAQMIAVGEQIRDELTLIREALYAGEQADGNSLATSQHAIAQAIEHIRQRASQEQLGIFTRPITKGDGGLSRAAMINALKQSNQLDNVRQEMAAPTPL</sequence>
<accession>A0AAP9T223</accession>
<dbReference type="AlphaFoldDB" id="A0AAP9T223"/>
<evidence type="ECO:0000313" key="1">
    <source>
        <dbReference type="EMBL" id="QKS26584.1"/>
    </source>
</evidence>
<proteinExistence type="predicted"/>
<organism evidence="1 2">
    <name type="scientific">Vreelandella titanicae</name>
    <dbReference type="NCBI Taxonomy" id="664683"/>
    <lineage>
        <taxon>Bacteria</taxon>
        <taxon>Pseudomonadati</taxon>
        <taxon>Pseudomonadota</taxon>
        <taxon>Gammaproteobacteria</taxon>
        <taxon>Oceanospirillales</taxon>
        <taxon>Halomonadaceae</taxon>
        <taxon>Vreelandella</taxon>
    </lineage>
</organism>
<dbReference type="RefSeq" id="WP_174788393.1">
    <property type="nucleotide sequence ID" value="NZ_CP054580.1"/>
</dbReference>
<gene>
    <name evidence="1" type="ORF">FX987_04393</name>
</gene>
<dbReference type="Proteomes" id="UP000509761">
    <property type="component" value="Chromosome"/>
</dbReference>
<keyword evidence="2" id="KW-1185">Reference proteome</keyword>
<reference evidence="1 2" key="1">
    <citation type="submission" date="2019-12" db="EMBL/GenBank/DDBJ databases">
        <title>Genome sequencing and assembly of endphytes of Porphyra tenera.</title>
        <authorList>
            <person name="Park J.M."/>
            <person name="Shin R."/>
            <person name="Jo S.H."/>
        </authorList>
    </citation>
    <scope>NUCLEOTIDE SEQUENCE [LARGE SCALE GENOMIC DNA]</scope>
    <source>
        <strain evidence="1 2">GPM3</strain>
    </source>
</reference>